<accession>A0A2S8FHG7</accession>
<gene>
    <name evidence="2" type="ORF">C5Y98_19680</name>
</gene>
<feature type="transmembrane region" description="Helical" evidence="1">
    <location>
        <begin position="226"/>
        <end position="245"/>
    </location>
</feature>
<dbReference type="Proteomes" id="UP000239388">
    <property type="component" value="Unassembled WGS sequence"/>
</dbReference>
<reference evidence="2 3" key="1">
    <citation type="submission" date="2018-02" db="EMBL/GenBank/DDBJ databases">
        <title>Comparative genomes isolates from brazilian mangrove.</title>
        <authorList>
            <person name="Araujo J.E."/>
            <person name="Taketani R.G."/>
            <person name="Silva M.C.P."/>
            <person name="Loureco M.V."/>
            <person name="Andreote F.D."/>
        </authorList>
    </citation>
    <scope>NUCLEOTIDE SEQUENCE [LARGE SCALE GENOMIC DNA]</scope>
    <source>
        <strain evidence="2 3">NAP PRIS-MGV</strain>
    </source>
</reference>
<feature type="transmembrane region" description="Helical" evidence="1">
    <location>
        <begin position="50"/>
        <end position="68"/>
    </location>
</feature>
<keyword evidence="1" id="KW-0812">Transmembrane</keyword>
<dbReference type="RefSeq" id="WP_105356729.1">
    <property type="nucleotide sequence ID" value="NZ_PUIB01000019.1"/>
</dbReference>
<comment type="caution">
    <text evidence="2">The sequence shown here is derived from an EMBL/GenBank/DDBJ whole genome shotgun (WGS) entry which is preliminary data.</text>
</comment>
<feature type="transmembrane region" description="Helical" evidence="1">
    <location>
        <begin position="12"/>
        <end position="35"/>
    </location>
</feature>
<organism evidence="2 3">
    <name type="scientific">Blastopirellula marina</name>
    <dbReference type="NCBI Taxonomy" id="124"/>
    <lineage>
        <taxon>Bacteria</taxon>
        <taxon>Pseudomonadati</taxon>
        <taxon>Planctomycetota</taxon>
        <taxon>Planctomycetia</taxon>
        <taxon>Pirellulales</taxon>
        <taxon>Pirellulaceae</taxon>
        <taxon>Blastopirellula</taxon>
    </lineage>
</organism>
<keyword evidence="1" id="KW-1133">Transmembrane helix</keyword>
<evidence type="ECO:0000313" key="3">
    <source>
        <dbReference type="Proteomes" id="UP000239388"/>
    </source>
</evidence>
<dbReference type="EMBL" id="PUIB01000019">
    <property type="protein sequence ID" value="PQO31638.1"/>
    <property type="molecule type" value="Genomic_DNA"/>
</dbReference>
<protein>
    <submittedName>
        <fullName evidence="2">Uncharacterized protein</fullName>
    </submittedName>
</protein>
<evidence type="ECO:0000313" key="2">
    <source>
        <dbReference type="EMBL" id="PQO31638.1"/>
    </source>
</evidence>
<sequence>MLTFDLYSKESRLFALGCFSLVLLGCSCISLLVGLPRAEDGTLLSPLEGPWLLVLPFVALFFILPTCNRRTQVDLANREIVARDYIFFVLPIWRRRFRFVDVTGIEYARRLRKPLSDDDSPRLTVYLKRGKRRLAIMERSSEDEFAPCLLSAWQLGKQLGRRVKKVETTTSVPGRKDLAKRTFDRCPKSLQRFFLLAFSLATAFLGYGLFFGATVGKLSGDGPIDWGLLAFFLIMLLTVMLLTYNRRTAIYPNQRRIVVRDYLLLFLPFRTYPIEFKEVTGVEFYLRPPPFYDEFYRTVTVSLVTDRKKLAIMDRQNDYQLDSHLAAARELAQLVQCPFTDASPATDKTSDVTAS</sequence>
<keyword evidence="1" id="KW-0472">Membrane</keyword>
<dbReference type="AlphaFoldDB" id="A0A2S8FHG7"/>
<dbReference type="OrthoDB" id="9977044at2"/>
<name>A0A2S8FHG7_9BACT</name>
<feature type="transmembrane region" description="Helical" evidence="1">
    <location>
        <begin position="193"/>
        <end position="214"/>
    </location>
</feature>
<evidence type="ECO:0000256" key="1">
    <source>
        <dbReference type="SAM" id="Phobius"/>
    </source>
</evidence>
<proteinExistence type="predicted"/>